<dbReference type="RefSeq" id="WP_131448348.1">
    <property type="nucleotide sequence ID" value="NZ_SJZI01000011.1"/>
</dbReference>
<organism evidence="1 2">
    <name type="scientific">Flaviaesturariibacter flavus</name>
    <dbReference type="NCBI Taxonomy" id="2502780"/>
    <lineage>
        <taxon>Bacteria</taxon>
        <taxon>Pseudomonadati</taxon>
        <taxon>Bacteroidota</taxon>
        <taxon>Chitinophagia</taxon>
        <taxon>Chitinophagales</taxon>
        <taxon>Chitinophagaceae</taxon>
        <taxon>Flaviaestuariibacter</taxon>
    </lineage>
</organism>
<dbReference type="AlphaFoldDB" id="A0A4R1BHF6"/>
<accession>A0A4R1BHF6</accession>
<protein>
    <submittedName>
        <fullName evidence="1">Uncharacterized protein</fullName>
    </submittedName>
</protein>
<evidence type="ECO:0000313" key="1">
    <source>
        <dbReference type="EMBL" id="TCJ16538.1"/>
    </source>
</evidence>
<evidence type="ECO:0000313" key="2">
    <source>
        <dbReference type="Proteomes" id="UP000295334"/>
    </source>
</evidence>
<comment type="caution">
    <text evidence="1">The sequence shown here is derived from an EMBL/GenBank/DDBJ whole genome shotgun (WGS) entry which is preliminary data.</text>
</comment>
<gene>
    <name evidence="1" type="ORF">EPD60_07275</name>
</gene>
<proteinExistence type="predicted"/>
<dbReference type="OrthoDB" id="9808424at2"/>
<keyword evidence="2" id="KW-1185">Reference proteome</keyword>
<name>A0A4R1BHF6_9BACT</name>
<sequence>MKRKVTIQFQTPQDFTRFRSLVDNNIIEKDLINLSITCNCSDKEVAYAMNYLDAKVIQEFPE</sequence>
<dbReference type="EMBL" id="SJZI01000011">
    <property type="protein sequence ID" value="TCJ16538.1"/>
    <property type="molecule type" value="Genomic_DNA"/>
</dbReference>
<dbReference type="Proteomes" id="UP000295334">
    <property type="component" value="Unassembled WGS sequence"/>
</dbReference>
<reference evidence="1 2" key="1">
    <citation type="submission" date="2019-03" db="EMBL/GenBank/DDBJ databases">
        <authorList>
            <person name="Kim M.K.M."/>
        </authorList>
    </citation>
    <scope>NUCLEOTIDE SEQUENCE [LARGE SCALE GENOMIC DNA]</scope>
    <source>
        <strain evidence="1 2">17J68-12</strain>
    </source>
</reference>